<dbReference type="AlphaFoldDB" id="A0A1G2QQ74"/>
<dbReference type="InterPro" id="IPR002869">
    <property type="entry name" value="Pyrv_flavodox_OxRed_cen"/>
</dbReference>
<organism evidence="5 6">
    <name type="scientific">Candidatus Wildermuthbacteria bacterium GWA2_46_15</name>
    <dbReference type="NCBI Taxonomy" id="1802443"/>
    <lineage>
        <taxon>Bacteria</taxon>
        <taxon>Candidatus Wildermuthiibacteriota</taxon>
    </lineage>
</organism>
<dbReference type="FunFam" id="3.40.50.970:FF:000022">
    <property type="entry name" value="2-oxoglutarate ferredoxin oxidoreductase alpha subunit"/>
    <property type="match status" value="1"/>
</dbReference>
<dbReference type="SUPFAM" id="SSF52518">
    <property type="entry name" value="Thiamin diphosphate-binding fold (THDP-binding)"/>
    <property type="match status" value="1"/>
</dbReference>
<evidence type="ECO:0000259" key="2">
    <source>
        <dbReference type="Pfam" id="PF01558"/>
    </source>
</evidence>
<dbReference type="GO" id="GO:0006979">
    <property type="term" value="P:response to oxidative stress"/>
    <property type="evidence" value="ECO:0007669"/>
    <property type="project" value="TreeGrafter"/>
</dbReference>
<dbReference type="InterPro" id="IPR022367">
    <property type="entry name" value="2-oxoacid/accept_OxRdtase_asu"/>
</dbReference>
<gene>
    <name evidence="5" type="ORF">A2117_02030</name>
</gene>
<dbReference type="PANTHER" id="PTHR32154">
    <property type="entry name" value="PYRUVATE-FLAVODOXIN OXIDOREDUCTASE-RELATED"/>
    <property type="match status" value="1"/>
</dbReference>
<sequence length="576" mass="62610">MNDFIFKIAGEAGQGIASAGLILSKTALRSGHFVFASSEYPSLIRGGHNVFVARIAEEAIHSLRSDVDLLIALNQNAVDLHGKELSPGAVVILNSDKAVDFGFPSGVNIFSIPLIKLAQENGGQELMMNNVALGATIFLLGADFEILTSAIHDIFSSAKPEVIDLNIKVARAGFDFAKENFTESQRSGSLKAKKAAKKILMSGNDAICLAAVAAGCKFFAAYPMTPINSMISYLSAQAKKLGMVYFQPEDEIAGINSAIGASSAGLRSMVATSGGGFSLMTEAFGLAGMAEVPLVIVEGQRPGPSTGLPTWSGQGDLRFVLHASQDDFPRIILAPGDQEECFWQTIEAFNLADKYQTPVVILVDKFLCESQKSVVAFDESKVKINQGLRLSKEDQKKDYLRYQITESGISPRPVIGRPGQTFIFNSDEHDQAGFSEESSDNRKAMMEKRMRKLTTLQKEMPQPQVYGFPEATTGLISWGSTKGAVLEAQKTLADQGVETRFLHLNYLNPFPAEAVESFLRNSQQILMIEQNIAGQAAGLIREKTGIKIENLLLNYDGRPIMPEEIVKRIETLVKIK</sequence>
<evidence type="ECO:0000256" key="1">
    <source>
        <dbReference type="ARBA" id="ARBA00023002"/>
    </source>
</evidence>
<dbReference type="PANTHER" id="PTHR32154:SF20">
    <property type="entry name" value="2-OXOGLUTARATE OXIDOREDUCTASE SUBUNIT KORA"/>
    <property type="match status" value="1"/>
</dbReference>
<dbReference type="STRING" id="1802443.A2117_02030"/>
<evidence type="ECO:0008006" key="7">
    <source>
        <dbReference type="Google" id="ProtNLM"/>
    </source>
</evidence>
<accession>A0A1G2QQ74</accession>
<dbReference type="Pfam" id="PF01855">
    <property type="entry name" value="POR_N"/>
    <property type="match status" value="1"/>
</dbReference>
<evidence type="ECO:0000313" key="5">
    <source>
        <dbReference type="EMBL" id="OHA62041.1"/>
    </source>
</evidence>
<dbReference type="NCBIfam" id="TIGR03710">
    <property type="entry name" value="OAFO_sf"/>
    <property type="match status" value="1"/>
</dbReference>
<dbReference type="Gene3D" id="3.40.50.920">
    <property type="match status" value="1"/>
</dbReference>
<keyword evidence="1" id="KW-0560">Oxidoreductase</keyword>
<reference evidence="5 6" key="1">
    <citation type="journal article" date="2016" name="Nat. Commun.">
        <title>Thousands of microbial genomes shed light on interconnected biogeochemical processes in an aquifer system.</title>
        <authorList>
            <person name="Anantharaman K."/>
            <person name="Brown C.T."/>
            <person name="Hug L.A."/>
            <person name="Sharon I."/>
            <person name="Castelle C.J."/>
            <person name="Probst A.J."/>
            <person name="Thomas B.C."/>
            <person name="Singh A."/>
            <person name="Wilkins M.J."/>
            <person name="Karaoz U."/>
            <person name="Brodie E.L."/>
            <person name="Williams K.H."/>
            <person name="Hubbard S.S."/>
            <person name="Banfield J.F."/>
        </authorList>
    </citation>
    <scope>NUCLEOTIDE SEQUENCE [LARGE SCALE GENOMIC DNA]</scope>
</reference>
<dbReference type="EMBL" id="MHTO01000022">
    <property type="protein sequence ID" value="OHA62041.1"/>
    <property type="molecule type" value="Genomic_DNA"/>
</dbReference>
<evidence type="ECO:0000313" key="6">
    <source>
        <dbReference type="Proteomes" id="UP000179245"/>
    </source>
</evidence>
<dbReference type="Pfam" id="PF17147">
    <property type="entry name" value="PFOR_II"/>
    <property type="match status" value="1"/>
</dbReference>
<dbReference type="GO" id="GO:0016903">
    <property type="term" value="F:oxidoreductase activity, acting on the aldehyde or oxo group of donors"/>
    <property type="evidence" value="ECO:0007669"/>
    <property type="project" value="InterPro"/>
</dbReference>
<evidence type="ECO:0000259" key="3">
    <source>
        <dbReference type="Pfam" id="PF01855"/>
    </source>
</evidence>
<dbReference type="Gene3D" id="3.40.50.970">
    <property type="match status" value="1"/>
</dbReference>
<dbReference type="InterPro" id="IPR019752">
    <property type="entry name" value="Pyrv/ketoisovalerate_OxRed_cat"/>
</dbReference>
<dbReference type="InterPro" id="IPR009014">
    <property type="entry name" value="Transketo_C/PFOR_II"/>
</dbReference>
<comment type="caution">
    <text evidence="5">The sequence shown here is derived from an EMBL/GenBank/DDBJ whole genome shotgun (WGS) entry which is preliminary data.</text>
</comment>
<name>A0A1G2QQ74_9BACT</name>
<protein>
    <recommendedName>
        <fullName evidence="7">2-oxoacid:ferredoxin oxidoreductase subunit alpha</fullName>
    </recommendedName>
</protein>
<evidence type="ECO:0000259" key="4">
    <source>
        <dbReference type="Pfam" id="PF17147"/>
    </source>
</evidence>
<dbReference type="Gene3D" id="3.40.920.10">
    <property type="entry name" value="Pyruvate-ferredoxin oxidoreductase, PFOR, domain III"/>
    <property type="match status" value="1"/>
</dbReference>
<feature type="domain" description="Pyruvate:ferredoxin oxidoreductase core" evidence="4">
    <location>
        <begin position="473"/>
        <end position="565"/>
    </location>
</feature>
<dbReference type="InterPro" id="IPR002880">
    <property type="entry name" value="Pyrv_Fd/Flavodoxin_OxRdtase_N"/>
</dbReference>
<dbReference type="SUPFAM" id="SSF52922">
    <property type="entry name" value="TK C-terminal domain-like"/>
    <property type="match status" value="1"/>
</dbReference>
<dbReference type="Pfam" id="PF01558">
    <property type="entry name" value="POR"/>
    <property type="match status" value="1"/>
</dbReference>
<dbReference type="InterPro" id="IPR029061">
    <property type="entry name" value="THDP-binding"/>
</dbReference>
<dbReference type="SUPFAM" id="SSF53323">
    <property type="entry name" value="Pyruvate-ferredoxin oxidoreductase, PFOR, domain III"/>
    <property type="match status" value="1"/>
</dbReference>
<dbReference type="CDD" id="cd07034">
    <property type="entry name" value="TPP_PYR_PFOR_IOR-alpha_like"/>
    <property type="match status" value="1"/>
</dbReference>
<feature type="domain" description="Pyruvate/ketoisovalerate oxidoreductase catalytic" evidence="2">
    <location>
        <begin position="12"/>
        <end position="175"/>
    </location>
</feature>
<dbReference type="InterPro" id="IPR050722">
    <property type="entry name" value="Pyruvate:ferred/Flavod_OxRd"/>
</dbReference>
<dbReference type="Proteomes" id="UP000179245">
    <property type="component" value="Unassembled WGS sequence"/>
</dbReference>
<proteinExistence type="predicted"/>
<feature type="domain" description="Pyruvate flavodoxin/ferredoxin oxidoreductase pyrimidine binding" evidence="3">
    <location>
        <begin position="210"/>
        <end position="447"/>
    </location>
</feature>
<dbReference type="InterPro" id="IPR033412">
    <property type="entry name" value="PFOR_II"/>
</dbReference>